<name>A0ABZ3ITZ8_9FIRM</name>
<dbReference type="EMBL" id="CP155573">
    <property type="protein sequence ID" value="XFO69016.1"/>
    <property type="molecule type" value="Genomic_DNA"/>
</dbReference>
<evidence type="ECO:0000313" key="3">
    <source>
        <dbReference type="Proteomes" id="UP000216752"/>
    </source>
</evidence>
<reference evidence="2" key="1">
    <citation type="submission" date="2024-05" db="EMBL/GenBank/DDBJ databases">
        <title>Isolation and characterization of Sporomusa carbonis sp. nov., a carboxydotrophic hydrogenogen in the genus of Sporomusa isolated from a charcoal burning pile.</title>
        <authorList>
            <person name="Boeer T."/>
            <person name="Rosenbaum F."/>
            <person name="Eysell L."/>
            <person name="Mueller V."/>
            <person name="Daniel R."/>
            <person name="Poehlein A."/>
        </authorList>
    </citation>
    <scope>NUCLEOTIDE SEQUENCE [LARGE SCALE GENOMIC DNA]</scope>
    <source>
        <strain evidence="2">DSM 10669</strain>
    </source>
</reference>
<dbReference type="SUPFAM" id="SSF48452">
    <property type="entry name" value="TPR-like"/>
    <property type="match status" value="1"/>
</dbReference>
<dbReference type="Gene3D" id="1.25.40.10">
    <property type="entry name" value="Tetratricopeptide repeat domain"/>
    <property type="match status" value="1"/>
</dbReference>
<accession>A0ABZ3ITZ8</accession>
<organism evidence="2 3">
    <name type="scientific">Sporomusa silvacetica DSM 10669</name>
    <dbReference type="NCBI Taxonomy" id="1123289"/>
    <lineage>
        <taxon>Bacteria</taxon>
        <taxon>Bacillati</taxon>
        <taxon>Bacillota</taxon>
        <taxon>Negativicutes</taxon>
        <taxon>Selenomonadales</taxon>
        <taxon>Sporomusaceae</taxon>
        <taxon>Sporomusa</taxon>
    </lineage>
</organism>
<dbReference type="PROSITE" id="PS50005">
    <property type="entry name" value="TPR"/>
    <property type="match status" value="1"/>
</dbReference>
<dbReference type="RefSeq" id="WP_094604515.1">
    <property type="nucleotide sequence ID" value="NZ_CP155573.1"/>
</dbReference>
<keyword evidence="1" id="KW-0802">TPR repeat</keyword>
<proteinExistence type="predicted"/>
<evidence type="ECO:0000256" key="1">
    <source>
        <dbReference type="PROSITE-ProRule" id="PRU00339"/>
    </source>
</evidence>
<dbReference type="InterPro" id="IPR019734">
    <property type="entry name" value="TPR_rpt"/>
</dbReference>
<dbReference type="Proteomes" id="UP000216752">
    <property type="component" value="Chromosome"/>
</dbReference>
<keyword evidence="3" id="KW-1185">Reference proteome</keyword>
<evidence type="ECO:0000313" key="2">
    <source>
        <dbReference type="EMBL" id="XFO69016.1"/>
    </source>
</evidence>
<dbReference type="InterPro" id="IPR011990">
    <property type="entry name" value="TPR-like_helical_dom_sf"/>
</dbReference>
<gene>
    <name evidence="2" type="ORF">SPSIL_052440</name>
</gene>
<evidence type="ECO:0008006" key="4">
    <source>
        <dbReference type="Google" id="ProtNLM"/>
    </source>
</evidence>
<sequence length="230" mass="27670">MNSSEFEAWIEYVIEKYSMPRLLFKKGIDDWKARVFLGRALSRKSINKLEPAMDLYYSIVDIEVIEPEDIEDKAWVLWELGLCIWHIEEDANKAIKYIDISIQLAESISDKFSFIERGEVWYDRWWLLHHIDQTDRAMLEANQKISERDAELKNNSYLYYAYRFKAELSYEQGDIDQALAFLYQALTYFPDDHNTMANLQQLWEKRNNDKEKTYKKMDELTQHPHVCWEI</sequence>
<protein>
    <recommendedName>
        <fullName evidence="4">Tetratricopeptide repeat protein</fullName>
    </recommendedName>
</protein>
<feature type="repeat" description="TPR" evidence="1">
    <location>
        <begin position="159"/>
        <end position="192"/>
    </location>
</feature>